<reference evidence="1 2" key="1">
    <citation type="submission" date="2010-08" db="EMBL/GenBank/DDBJ databases">
        <title>Complete sequence of Gallionella capsiferriformans ES-2.</title>
        <authorList>
            <consortium name="US DOE Joint Genome Institute"/>
            <person name="Lucas S."/>
            <person name="Copeland A."/>
            <person name="Lapidus A."/>
            <person name="Cheng J.-F."/>
            <person name="Bruce D."/>
            <person name="Goodwin L."/>
            <person name="Pitluck S."/>
            <person name="Chertkov O."/>
            <person name="Davenport K.W."/>
            <person name="Detter J.C."/>
            <person name="Han C."/>
            <person name="Tapia R."/>
            <person name="Land M."/>
            <person name="Hauser L."/>
            <person name="Chang Y.-J."/>
            <person name="Jeffries C."/>
            <person name="Kyrpides N."/>
            <person name="Ivanova N."/>
            <person name="Mikhailova N."/>
            <person name="Shelobolina E.S."/>
            <person name="Picardal F."/>
            <person name="Roden E."/>
            <person name="Emerson D."/>
            <person name="Woyke T."/>
        </authorList>
    </citation>
    <scope>NUCLEOTIDE SEQUENCE [LARGE SCALE GENOMIC DNA]</scope>
    <source>
        <strain evidence="1 2">ES-2</strain>
    </source>
</reference>
<dbReference type="HOGENOM" id="CLU_355596_0_0_4"/>
<dbReference type="RefSeq" id="WP_013293484.1">
    <property type="nucleotide sequence ID" value="NC_014394.1"/>
</dbReference>
<evidence type="ECO:0000313" key="1">
    <source>
        <dbReference type="EMBL" id="ADL55545.1"/>
    </source>
</evidence>
<protein>
    <recommendedName>
        <fullName evidence="3">PglZ domain protein</fullName>
    </recommendedName>
</protein>
<dbReference type="Proteomes" id="UP000001235">
    <property type="component" value="Chromosome"/>
</dbReference>
<keyword evidence="2" id="KW-1185">Reference proteome</keyword>
<accession>D9SG98</accession>
<dbReference type="EMBL" id="CP002159">
    <property type="protein sequence ID" value="ADL55545.1"/>
    <property type="molecule type" value="Genomic_DNA"/>
</dbReference>
<dbReference type="OrthoDB" id="52741at2"/>
<organism evidence="1 2">
    <name type="scientific">Gallionella capsiferriformans (strain ES-2)</name>
    <name type="common">Gallionella ferruginea capsiferriformans (strain ES-2)</name>
    <dbReference type="NCBI Taxonomy" id="395494"/>
    <lineage>
        <taxon>Bacteria</taxon>
        <taxon>Pseudomonadati</taxon>
        <taxon>Pseudomonadota</taxon>
        <taxon>Betaproteobacteria</taxon>
        <taxon>Nitrosomonadales</taxon>
        <taxon>Gallionellaceae</taxon>
        <taxon>Gallionella</taxon>
    </lineage>
</organism>
<proteinExistence type="predicted"/>
<sequence>MKAIPTTVLAALIGKLHEQAKRYNPALESAPIAVLWTDEKREWEAVLPQIKQQLPELFSLGAYAPDQRIGPGVWLRMVADRQVGKLEGIPILYLPGVSNGSLRTDLRGVKEDPQLAPLAELQFRGLFWRQENSKDWTLRAFLESKRNGMGLTVAGNHETARALAAAFGKLLNRNLPALIGQNIDERFLDQLMNPNPDEDVLRWLTAPDEIQQEKANAWDTFVATSHTRFGVDMSKGPVEVAQKILACQTGDAAYPLWEKYCAHWHSYPDIYEVFKHISPPDLLQGAERYPSENEADERKLADALLQAVTLEPNAAANKVLELEQKHQSRRETLWAQMEHAPLATAMQYLAEISRAFLSPLNGGTVADFSQHYAETGWRIDAAARESIAIAQTADLEKPIYAVLETLYRRWLEKAAESFQQLVQRDGYPHWSLPDVPDGTVVVFVDGLRFDLARELKEKLVDEGLAAQLEHGFTSIPSVTSSGKVWVSPVGELAEGGSSGGFDPKLPKGDYTAEKLRKAIEANGFCIVDTENPSIANGQGWGEFPGDIDSDGHKKGLRLARAAPAHLDDLKRTIRRLFAAGWKEVWVVTDHGWILLPGGLPKAELPAKIAETKWGRCAILKDSVDDQDWLVLPWSYDATVRIALARGISAFSSGREYDHGGLSPQESIIPLLRVSRPGPVEGQPKLTSISWNSRKTICSVIASDAAELDLSLERLAFPIGEGNAIDKDGKGRVIFEEVDDLLGEQVSLVLRRDGQKVCEEKFNFGEVWHAA</sequence>
<name>D9SG98_GALCS</name>
<evidence type="ECO:0008006" key="3">
    <source>
        <dbReference type="Google" id="ProtNLM"/>
    </source>
</evidence>
<dbReference type="eggNOG" id="COG2733">
    <property type="taxonomic scope" value="Bacteria"/>
</dbReference>
<dbReference type="KEGG" id="gca:Galf_1526"/>
<gene>
    <name evidence="1" type="ordered locus">Galf_1526</name>
</gene>
<dbReference type="STRING" id="395494.Galf_1526"/>
<dbReference type="NCBIfam" id="NF033450">
    <property type="entry name" value="BREX_PglZ_1_B"/>
    <property type="match status" value="1"/>
</dbReference>
<dbReference type="AlphaFoldDB" id="D9SG98"/>
<evidence type="ECO:0000313" key="2">
    <source>
        <dbReference type="Proteomes" id="UP000001235"/>
    </source>
</evidence>